<dbReference type="GO" id="GO:0003677">
    <property type="term" value="F:DNA binding"/>
    <property type="evidence" value="ECO:0007669"/>
    <property type="project" value="UniProtKB-KW"/>
</dbReference>
<accession>A0A1H0SP71</accession>
<dbReference type="EMBL" id="FNIX01000008">
    <property type="protein sequence ID" value="SDP43058.1"/>
    <property type="molecule type" value="Genomic_DNA"/>
</dbReference>
<feature type="domain" description="HTH marR-type" evidence="2">
    <location>
        <begin position="32"/>
        <end position="134"/>
    </location>
</feature>
<keyword evidence="4" id="KW-1185">Reference proteome</keyword>
<evidence type="ECO:0000313" key="4">
    <source>
        <dbReference type="Proteomes" id="UP000199691"/>
    </source>
</evidence>
<evidence type="ECO:0000259" key="2">
    <source>
        <dbReference type="SMART" id="SM00347"/>
    </source>
</evidence>
<dbReference type="AlphaFoldDB" id="A0A1H0SP71"/>
<proteinExistence type="predicted"/>
<dbReference type="STRING" id="641025.SAMN05421507_108163"/>
<organism evidence="3 4">
    <name type="scientific">Lentzea jiangxiensis</name>
    <dbReference type="NCBI Taxonomy" id="641025"/>
    <lineage>
        <taxon>Bacteria</taxon>
        <taxon>Bacillati</taxon>
        <taxon>Actinomycetota</taxon>
        <taxon>Actinomycetes</taxon>
        <taxon>Pseudonocardiales</taxon>
        <taxon>Pseudonocardiaceae</taxon>
        <taxon>Lentzea</taxon>
    </lineage>
</organism>
<dbReference type="OrthoDB" id="3254910at2"/>
<reference evidence="4" key="1">
    <citation type="submission" date="2016-10" db="EMBL/GenBank/DDBJ databases">
        <authorList>
            <person name="Varghese N."/>
            <person name="Submissions S."/>
        </authorList>
    </citation>
    <scope>NUCLEOTIDE SEQUENCE [LARGE SCALE GENOMIC DNA]</scope>
    <source>
        <strain evidence="4">CGMCC 4.6609</strain>
    </source>
</reference>
<keyword evidence="3" id="KW-0238">DNA-binding</keyword>
<dbReference type="Gene3D" id="1.10.10.10">
    <property type="entry name" value="Winged helix-like DNA-binding domain superfamily/Winged helix DNA-binding domain"/>
    <property type="match status" value="1"/>
</dbReference>
<dbReference type="InterPro" id="IPR000835">
    <property type="entry name" value="HTH_MarR-typ"/>
</dbReference>
<dbReference type="GO" id="GO:0003700">
    <property type="term" value="F:DNA-binding transcription factor activity"/>
    <property type="evidence" value="ECO:0007669"/>
    <property type="project" value="InterPro"/>
</dbReference>
<evidence type="ECO:0000256" key="1">
    <source>
        <dbReference type="SAM" id="MobiDB-lite"/>
    </source>
</evidence>
<protein>
    <submittedName>
        <fullName evidence="3">DNA-binding transcriptional regulator, MarR family</fullName>
    </submittedName>
</protein>
<gene>
    <name evidence="3" type="ORF">SAMN05421507_108163</name>
</gene>
<sequence length="176" mass="19429">MAADTSLDDTQQDTWRSYLRMVRELDRHLRQHLQRECGMSVPEYELLARLSEAPGHRLPVATLAESTGWEPSRLSHQLARTGKRGLISRVTSAHTRYPDAVLTEEGFALIAAAAPAHIRAVQSLFFEPLGQDGQSAVDDITRKILSGLDAHQAGDCSLRTDAPEEQGDSPTEDIDN</sequence>
<feature type="compositionally biased region" description="Acidic residues" evidence="1">
    <location>
        <begin position="163"/>
        <end position="176"/>
    </location>
</feature>
<dbReference type="RefSeq" id="WP_090099494.1">
    <property type="nucleotide sequence ID" value="NZ_FNIX01000008.1"/>
</dbReference>
<name>A0A1H0SP71_9PSEU</name>
<dbReference type="InterPro" id="IPR036390">
    <property type="entry name" value="WH_DNA-bd_sf"/>
</dbReference>
<dbReference type="SUPFAM" id="SSF46785">
    <property type="entry name" value="Winged helix' DNA-binding domain"/>
    <property type="match status" value="1"/>
</dbReference>
<feature type="region of interest" description="Disordered" evidence="1">
    <location>
        <begin position="154"/>
        <end position="176"/>
    </location>
</feature>
<dbReference type="Proteomes" id="UP000199691">
    <property type="component" value="Unassembled WGS sequence"/>
</dbReference>
<dbReference type="SMART" id="SM00347">
    <property type="entry name" value="HTH_MARR"/>
    <property type="match status" value="1"/>
</dbReference>
<evidence type="ECO:0000313" key="3">
    <source>
        <dbReference type="EMBL" id="SDP43058.1"/>
    </source>
</evidence>
<dbReference type="InterPro" id="IPR036388">
    <property type="entry name" value="WH-like_DNA-bd_sf"/>
</dbReference>